<keyword evidence="2" id="KW-1185">Reference proteome</keyword>
<sequence>YELFLKLLSDTLQNGLCKQRKGVIFSLFDNSEVLPIPIVSITIQDFPIAYSSHKNNTL</sequence>
<dbReference type="EMBL" id="CAJVQB010081888">
    <property type="protein sequence ID" value="CAG8846036.1"/>
    <property type="molecule type" value="Genomic_DNA"/>
</dbReference>
<feature type="non-terminal residue" evidence="1">
    <location>
        <position position="58"/>
    </location>
</feature>
<reference evidence="1 2" key="1">
    <citation type="submission" date="2021-06" db="EMBL/GenBank/DDBJ databases">
        <authorList>
            <person name="Kallberg Y."/>
            <person name="Tangrot J."/>
            <person name="Rosling A."/>
        </authorList>
    </citation>
    <scope>NUCLEOTIDE SEQUENCE [LARGE SCALE GENOMIC DNA]</scope>
    <source>
        <strain evidence="1 2">120-4 pot B 10/14</strain>
    </source>
</reference>
<feature type="non-terminal residue" evidence="1">
    <location>
        <position position="1"/>
    </location>
</feature>
<evidence type="ECO:0000313" key="1">
    <source>
        <dbReference type="EMBL" id="CAG8846036.1"/>
    </source>
</evidence>
<name>A0ABN7X2P9_GIGMA</name>
<protein>
    <submittedName>
        <fullName evidence="1">27377_t:CDS:1</fullName>
    </submittedName>
</protein>
<accession>A0ABN7X2P9</accession>
<comment type="caution">
    <text evidence="1">The sequence shown here is derived from an EMBL/GenBank/DDBJ whole genome shotgun (WGS) entry which is preliminary data.</text>
</comment>
<proteinExistence type="predicted"/>
<evidence type="ECO:0000313" key="2">
    <source>
        <dbReference type="Proteomes" id="UP000789901"/>
    </source>
</evidence>
<gene>
    <name evidence="1" type="ORF">GMARGA_LOCUS37962</name>
</gene>
<organism evidence="1 2">
    <name type="scientific">Gigaspora margarita</name>
    <dbReference type="NCBI Taxonomy" id="4874"/>
    <lineage>
        <taxon>Eukaryota</taxon>
        <taxon>Fungi</taxon>
        <taxon>Fungi incertae sedis</taxon>
        <taxon>Mucoromycota</taxon>
        <taxon>Glomeromycotina</taxon>
        <taxon>Glomeromycetes</taxon>
        <taxon>Diversisporales</taxon>
        <taxon>Gigasporaceae</taxon>
        <taxon>Gigaspora</taxon>
    </lineage>
</organism>
<dbReference type="Proteomes" id="UP000789901">
    <property type="component" value="Unassembled WGS sequence"/>
</dbReference>